<proteinExistence type="inferred from homology"/>
<dbReference type="PANTHER" id="PTHR33343">
    <property type="entry name" value="54S RIBOSOMAL PROTEIN BL35M"/>
    <property type="match status" value="1"/>
</dbReference>
<comment type="subcellular location">
    <subcellularLocation>
        <location evidence="5">Plastid</location>
        <location evidence="5">Chloroplast</location>
    </subcellularLocation>
</comment>
<geneLocation type="chloroplast" evidence="6"/>
<evidence type="ECO:0000256" key="2">
    <source>
        <dbReference type="ARBA" id="ARBA00022980"/>
    </source>
</evidence>
<reference evidence="6" key="1">
    <citation type="submission" date="2016-10" db="EMBL/GenBank/DDBJ databases">
        <title>Chloroplast genomes as a tool to resolve red algal phylogenies: a case study in the Nemaliales.</title>
        <authorList>
            <person name="Costa J.F."/>
            <person name="Lin S.M."/>
            <person name="Macaya E.C."/>
            <person name="Fernandez-Garcia C."/>
            <person name="Verbruggen H."/>
        </authorList>
    </citation>
    <scope>NUCLEOTIDE SEQUENCE</scope>
    <source>
        <strain evidence="6">J.0258</strain>
    </source>
</reference>
<dbReference type="RefSeq" id="YP_009313109.1">
    <property type="nucleotide sequence ID" value="NC_031655.1"/>
</dbReference>
<dbReference type="SUPFAM" id="SSF143034">
    <property type="entry name" value="L35p-like"/>
    <property type="match status" value="1"/>
</dbReference>
<dbReference type="InterPro" id="IPR018265">
    <property type="entry name" value="Ribosomal_bL35_CS"/>
</dbReference>
<organism evidence="6">
    <name type="scientific">Dermonema virens</name>
    <dbReference type="NCBI Taxonomy" id="1077399"/>
    <lineage>
        <taxon>Eukaryota</taxon>
        <taxon>Rhodophyta</taxon>
        <taxon>Florideophyceae</taxon>
        <taxon>Nemaliophycidae</taxon>
        <taxon>Nemaliales</taxon>
        <taxon>Liagoraceae</taxon>
        <taxon>Dermonema</taxon>
    </lineage>
</organism>
<dbReference type="PANTHER" id="PTHR33343:SF1">
    <property type="entry name" value="LARGE RIBOSOMAL SUBUNIT PROTEIN BL35M"/>
    <property type="match status" value="1"/>
</dbReference>
<dbReference type="GeneID" id="30000021"/>
<dbReference type="Gene3D" id="4.10.410.60">
    <property type="match status" value="1"/>
</dbReference>
<reference evidence="6" key="2">
    <citation type="submission" date="2016-10" db="EMBL/GenBank/DDBJ databases">
        <authorList>
            <person name="de Groot N.N."/>
        </authorList>
    </citation>
    <scope>NUCLEOTIDE SEQUENCE</scope>
    <source>
        <strain evidence="6">J.0258</strain>
    </source>
</reference>
<dbReference type="NCBIfam" id="TIGR00001">
    <property type="entry name" value="rpmI_bact"/>
    <property type="match status" value="1"/>
</dbReference>
<dbReference type="GO" id="GO:0006412">
    <property type="term" value="P:translation"/>
    <property type="evidence" value="ECO:0007669"/>
    <property type="project" value="UniProtKB-UniRule"/>
</dbReference>
<dbReference type="FunFam" id="4.10.410.60:FF:000001">
    <property type="entry name" value="50S ribosomal protein L35"/>
    <property type="match status" value="1"/>
</dbReference>
<evidence type="ECO:0000256" key="1">
    <source>
        <dbReference type="ARBA" id="ARBA00006598"/>
    </source>
</evidence>
<keyword evidence="2 5" id="KW-0689">Ribosomal protein</keyword>
<keyword evidence="6" id="KW-0150">Chloroplast</keyword>
<dbReference type="GO" id="GO:0009507">
    <property type="term" value="C:chloroplast"/>
    <property type="evidence" value="ECO:0007669"/>
    <property type="project" value="UniProtKB-SubCell"/>
</dbReference>
<dbReference type="Pfam" id="PF01632">
    <property type="entry name" value="Ribosomal_L35p"/>
    <property type="match status" value="1"/>
</dbReference>
<dbReference type="PROSITE" id="PS00936">
    <property type="entry name" value="RIBOSOMAL_L35"/>
    <property type="match status" value="1"/>
</dbReference>
<evidence type="ECO:0000256" key="4">
    <source>
        <dbReference type="ARBA" id="ARBA00072523"/>
    </source>
</evidence>
<name>A0A1G4NRT1_9FLOR</name>
<evidence type="ECO:0000256" key="3">
    <source>
        <dbReference type="ARBA" id="ARBA00023274"/>
    </source>
</evidence>
<gene>
    <name evidence="5 6" type="primary">rpl35</name>
    <name evidence="6" type="ORF">BQ776_138</name>
</gene>
<dbReference type="GO" id="GO:0015934">
    <property type="term" value="C:large ribosomal subunit"/>
    <property type="evidence" value="ECO:0007669"/>
    <property type="project" value="TreeGrafter"/>
</dbReference>
<comment type="similarity">
    <text evidence="1 5">Belongs to the bacterial ribosomal protein bL35 family.</text>
</comment>
<evidence type="ECO:0000313" key="6">
    <source>
        <dbReference type="EMBL" id="SCW21363.1"/>
    </source>
</evidence>
<dbReference type="HAMAP" id="MF_00514">
    <property type="entry name" value="Ribosomal_bL35"/>
    <property type="match status" value="1"/>
</dbReference>
<protein>
    <recommendedName>
        <fullName evidence="4 5">Large ribosomal subunit protein bL35c</fullName>
    </recommendedName>
</protein>
<dbReference type="InterPro" id="IPR037229">
    <property type="entry name" value="Ribosomal_bL35_sf"/>
</dbReference>
<dbReference type="InterPro" id="IPR021137">
    <property type="entry name" value="Ribosomal_bL35-like"/>
</dbReference>
<dbReference type="EMBL" id="LT622863">
    <property type="protein sequence ID" value="SCW21363.1"/>
    <property type="molecule type" value="Genomic_DNA"/>
</dbReference>
<accession>A0A1G4NRT1</accession>
<keyword evidence="3 5" id="KW-0687">Ribonucleoprotein</keyword>
<dbReference type="PRINTS" id="PR00064">
    <property type="entry name" value="RIBOSOMALL35"/>
</dbReference>
<dbReference type="InterPro" id="IPR001706">
    <property type="entry name" value="Ribosomal_bL35"/>
</dbReference>
<dbReference type="AlphaFoldDB" id="A0A1G4NRT1"/>
<keyword evidence="6" id="KW-0934">Plastid</keyword>
<evidence type="ECO:0000256" key="5">
    <source>
        <dbReference type="HAMAP-Rule" id="MF_00514"/>
    </source>
</evidence>
<dbReference type="GO" id="GO:0003735">
    <property type="term" value="F:structural constituent of ribosome"/>
    <property type="evidence" value="ECO:0007669"/>
    <property type="project" value="InterPro"/>
</dbReference>
<sequence>MPKLKSSSSVKKRFKITSSGYVLRRKASKSHLLEKKSQSRKKNLSRVVKVYPGDLKGLLQKYLT</sequence>